<dbReference type="Proteomes" id="UP000198607">
    <property type="component" value="Unassembled WGS sequence"/>
</dbReference>
<dbReference type="RefSeq" id="WP_091932698.1">
    <property type="nucleotide sequence ID" value="NZ_FNCY01000001.1"/>
</dbReference>
<keyword evidence="3 6" id="KW-0238">DNA-binding</keyword>
<dbReference type="AlphaFoldDB" id="A0A1G7WBB1"/>
<dbReference type="OrthoDB" id="5526340at2"/>
<dbReference type="InterPro" id="IPR058163">
    <property type="entry name" value="LysR-type_TF_proteobact-type"/>
</dbReference>
<dbReference type="GO" id="GO:0003700">
    <property type="term" value="F:DNA-binding transcription factor activity"/>
    <property type="evidence" value="ECO:0007669"/>
    <property type="project" value="InterPro"/>
</dbReference>
<dbReference type="PANTHER" id="PTHR30537:SF74">
    <property type="entry name" value="HTH-TYPE TRANSCRIPTIONAL REGULATOR TRPI"/>
    <property type="match status" value="1"/>
</dbReference>
<organism evidence="6 7">
    <name type="scientific">Propionivibrio dicarboxylicus</name>
    <dbReference type="NCBI Taxonomy" id="83767"/>
    <lineage>
        <taxon>Bacteria</taxon>
        <taxon>Pseudomonadati</taxon>
        <taxon>Pseudomonadota</taxon>
        <taxon>Betaproteobacteria</taxon>
        <taxon>Rhodocyclales</taxon>
        <taxon>Rhodocyclaceae</taxon>
        <taxon>Propionivibrio</taxon>
    </lineage>
</organism>
<dbReference type="PRINTS" id="PR00039">
    <property type="entry name" value="HTHLYSR"/>
</dbReference>
<dbReference type="Gene3D" id="1.10.10.10">
    <property type="entry name" value="Winged helix-like DNA-binding domain superfamily/Winged helix DNA-binding domain"/>
    <property type="match status" value="1"/>
</dbReference>
<keyword evidence="7" id="KW-1185">Reference proteome</keyword>
<evidence type="ECO:0000313" key="6">
    <source>
        <dbReference type="EMBL" id="SDG69287.1"/>
    </source>
</evidence>
<gene>
    <name evidence="6" type="ORF">SAMN05660652_00464</name>
</gene>
<evidence type="ECO:0000256" key="1">
    <source>
        <dbReference type="ARBA" id="ARBA00009437"/>
    </source>
</evidence>
<dbReference type="CDD" id="cd08432">
    <property type="entry name" value="PBP2_GcdR_TrpI_HvrB_AmpR_like"/>
    <property type="match status" value="1"/>
</dbReference>
<dbReference type="InterPro" id="IPR005119">
    <property type="entry name" value="LysR_subst-bd"/>
</dbReference>
<dbReference type="Pfam" id="PF00126">
    <property type="entry name" value="HTH_1"/>
    <property type="match status" value="1"/>
</dbReference>
<evidence type="ECO:0000256" key="3">
    <source>
        <dbReference type="ARBA" id="ARBA00023125"/>
    </source>
</evidence>
<accession>A0A1G7WBB1</accession>
<protein>
    <submittedName>
        <fullName evidence="6">DNA-binding transcriptional regulator, LysR family</fullName>
    </submittedName>
</protein>
<proteinExistence type="inferred from homology"/>
<keyword evidence="2" id="KW-0805">Transcription regulation</keyword>
<feature type="domain" description="HTH lysR-type" evidence="5">
    <location>
        <begin position="7"/>
        <end position="64"/>
    </location>
</feature>
<keyword evidence="4" id="KW-0804">Transcription</keyword>
<sequence length="301" mass="33267">MAKRHLPPLNALRIFETAARARSLSEAARELGLTHGAVSRQIQLLEDWLGQPLFQKHGQRSVATDHARAFAAEISAAFDRIGDAAIRFGKTPHTRVLRINAQTTFAVRWLIPRLQGFHEKHPDIEIAVATSNTGDAAQGQRVDVLIRREPLDRPEWRHFDALPLFEEQLRLVAAPDFVARTGLNQLDDLRQVSFVTSETRVGEWERWLEALGIADLRPARFRRFDHYHVAVQAVIDGLGVGIGGFPTLGNELAQGRLVTPFPGSAKGATYVALVPKDADKTQALQCFLAWLQAEGAATGTA</sequence>
<evidence type="ECO:0000256" key="2">
    <source>
        <dbReference type="ARBA" id="ARBA00023015"/>
    </source>
</evidence>
<dbReference type="Pfam" id="PF03466">
    <property type="entry name" value="LysR_substrate"/>
    <property type="match status" value="1"/>
</dbReference>
<dbReference type="InterPro" id="IPR036388">
    <property type="entry name" value="WH-like_DNA-bd_sf"/>
</dbReference>
<dbReference type="GO" id="GO:0006351">
    <property type="term" value="P:DNA-templated transcription"/>
    <property type="evidence" value="ECO:0007669"/>
    <property type="project" value="TreeGrafter"/>
</dbReference>
<evidence type="ECO:0000256" key="4">
    <source>
        <dbReference type="ARBA" id="ARBA00023163"/>
    </source>
</evidence>
<dbReference type="PROSITE" id="PS50931">
    <property type="entry name" value="HTH_LYSR"/>
    <property type="match status" value="1"/>
</dbReference>
<reference evidence="6 7" key="1">
    <citation type="submission" date="2016-10" db="EMBL/GenBank/DDBJ databases">
        <authorList>
            <person name="de Groot N.N."/>
        </authorList>
    </citation>
    <scope>NUCLEOTIDE SEQUENCE [LARGE SCALE GENOMIC DNA]</scope>
    <source>
        <strain evidence="6 7">DSM 5885</strain>
    </source>
</reference>
<evidence type="ECO:0000259" key="5">
    <source>
        <dbReference type="PROSITE" id="PS50931"/>
    </source>
</evidence>
<name>A0A1G7WBB1_9RHOO</name>
<dbReference type="STRING" id="83767.SAMN05660652_00464"/>
<dbReference type="GO" id="GO:0043565">
    <property type="term" value="F:sequence-specific DNA binding"/>
    <property type="evidence" value="ECO:0007669"/>
    <property type="project" value="TreeGrafter"/>
</dbReference>
<dbReference type="SUPFAM" id="SSF53850">
    <property type="entry name" value="Periplasmic binding protein-like II"/>
    <property type="match status" value="1"/>
</dbReference>
<evidence type="ECO:0000313" key="7">
    <source>
        <dbReference type="Proteomes" id="UP000198607"/>
    </source>
</evidence>
<dbReference type="Gene3D" id="3.40.190.10">
    <property type="entry name" value="Periplasmic binding protein-like II"/>
    <property type="match status" value="2"/>
</dbReference>
<comment type="similarity">
    <text evidence="1">Belongs to the LysR transcriptional regulatory family.</text>
</comment>
<dbReference type="PANTHER" id="PTHR30537">
    <property type="entry name" value="HTH-TYPE TRANSCRIPTIONAL REGULATOR"/>
    <property type="match status" value="1"/>
</dbReference>
<dbReference type="EMBL" id="FNCY01000001">
    <property type="protein sequence ID" value="SDG69287.1"/>
    <property type="molecule type" value="Genomic_DNA"/>
</dbReference>
<dbReference type="SUPFAM" id="SSF46785">
    <property type="entry name" value="Winged helix' DNA-binding domain"/>
    <property type="match status" value="1"/>
</dbReference>
<dbReference type="InterPro" id="IPR000847">
    <property type="entry name" value="LysR_HTH_N"/>
</dbReference>
<dbReference type="InterPro" id="IPR036390">
    <property type="entry name" value="WH_DNA-bd_sf"/>
</dbReference>